<comment type="subcellular location">
    <subcellularLocation>
        <location evidence="1">Cell membrane</location>
        <topology evidence="1">Multi-pass membrane protein</topology>
    </subcellularLocation>
</comment>
<feature type="transmembrane region" description="Helical" evidence="9">
    <location>
        <begin position="419"/>
        <end position="439"/>
    </location>
</feature>
<feature type="transmembrane region" description="Helical" evidence="9">
    <location>
        <begin position="286"/>
        <end position="310"/>
    </location>
</feature>
<keyword evidence="7 9" id="KW-0472">Membrane</keyword>
<evidence type="ECO:0000256" key="1">
    <source>
        <dbReference type="ARBA" id="ARBA00004651"/>
    </source>
</evidence>
<dbReference type="InterPro" id="IPR005828">
    <property type="entry name" value="MFS_sugar_transport-like"/>
</dbReference>
<dbReference type="InterPro" id="IPR050549">
    <property type="entry name" value="MFS_Trehalose_Transporter"/>
</dbReference>
<dbReference type="PANTHER" id="PTHR48021">
    <property type="match status" value="1"/>
</dbReference>
<keyword evidence="5 9" id="KW-0812">Transmembrane</keyword>
<dbReference type="FunFam" id="1.20.1250.20:FF:000218">
    <property type="entry name" value="facilitated trehalose transporter Tret1"/>
    <property type="match status" value="1"/>
</dbReference>
<gene>
    <name evidence="11" type="ORF">DIABBA_LOCUS11722</name>
</gene>
<organism evidence="11 12">
    <name type="scientific">Diabrotica balteata</name>
    <name type="common">Banded cucumber beetle</name>
    <dbReference type="NCBI Taxonomy" id="107213"/>
    <lineage>
        <taxon>Eukaryota</taxon>
        <taxon>Metazoa</taxon>
        <taxon>Ecdysozoa</taxon>
        <taxon>Arthropoda</taxon>
        <taxon>Hexapoda</taxon>
        <taxon>Insecta</taxon>
        <taxon>Pterygota</taxon>
        <taxon>Neoptera</taxon>
        <taxon>Endopterygota</taxon>
        <taxon>Coleoptera</taxon>
        <taxon>Polyphaga</taxon>
        <taxon>Cucujiformia</taxon>
        <taxon>Chrysomeloidea</taxon>
        <taxon>Chrysomelidae</taxon>
        <taxon>Galerucinae</taxon>
        <taxon>Diabroticina</taxon>
        <taxon>Diabroticites</taxon>
        <taxon>Diabrotica</taxon>
    </lineage>
</organism>
<evidence type="ECO:0000256" key="4">
    <source>
        <dbReference type="ARBA" id="ARBA00022597"/>
    </source>
</evidence>
<feature type="transmembrane region" description="Helical" evidence="9">
    <location>
        <begin position="86"/>
        <end position="105"/>
    </location>
</feature>
<feature type="transmembrane region" description="Helical" evidence="9">
    <location>
        <begin position="170"/>
        <end position="191"/>
    </location>
</feature>
<dbReference type="AlphaFoldDB" id="A0A9N9T9W0"/>
<dbReference type="GO" id="GO:0022857">
    <property type="term" value="F:transmembrane transporter activity"/>
    <property type="evidence" value="ECO:0007669"/>
    <property type="project" value="InterPro"/>
</dbReference>
<dbReference type="Proteomes" id="UP001153709">
    <property type="component" value="Chromosome 8"/>
</dbReference>
<evidence type="ECO:0000259" key="10">
    <source>
        <dbReference type="PROSITE" id="PS50850"/>
    </source>
</evidence>
<sequence length="476" mass="52566">MVVIKNIFNTLTGTVLSSLSASMMLGTITVWSSPMIPKLYKNNTENPFGYTITSSEDSWIASIVILGACVGCWCFGLLSNVVGRKVIFSSLGIPAAVSCLVMAAFPKLSVFLIARFCMGLSIGGIFELVITYLSEITSKTNRSTIMTSIGMAQSIGDLFVYSVGPWVSVTAFNCIIIPFPIIFTILAWIFCKESPYFYLLKGQEGPAKESLEAYRPHGHDIETEIIEIKAQIREQQQGRLLDVIRTKKFAKSFFMGNMLVIFQQLTGVNCILMYSQKIFELTAANLTPAICSIILGAMQLTSGAMCPVLVNFFNKKTILTFSAIGMIISQVVLGTYCIFDNSGHDMTSLRFIPIVTLTLFIFSYNSGFGALCWLVASEVYPARVKSLALSFTIFIFFVMGFFIAKYFQAVVQSLGIGTLFYFFSGCCVVAIVFIHVFVVETRDKSLEEIQNMLGESKNLKHKNADNSAIKSPVNKM</sequence>
<dbReference type="InterPro" id="IPR020846">
    <property type="entry name" value="MFS_dom"/>
</dbReference>
<keyword evidence="4" id="KW-0762">Sugar transport</keyword>
<feature type="transmembrane region" description="Helical" evidence="9">
    <location>
        <begin position="111"/>
        <end position="133"/>
    </location>
</feature>
<evidence type="ECO:0000256" key="7">
    <source>
        <dbReference type="ARBA" id="ARBA00023136"/>
    </source>
</evidence>
<evidence type="ECO:0000256" key="5">
    <source>
        <dbReference type="ARBA" id="ARBA00022692"/>
    </source>
</evidence>
<keyword evidence="3" id="KW-1003">Cell membrane</keyword>
<keyword evidence="8" id="KW-0325">Glycoprotein</keyword>
<dbReference type="EMBL" id="OU898283">
    <property type="protein sequence ID" value="CAG9838910.1"/>
    <property type="molecule type" value="Genomic_DNA"/>
</dbReference>
<feature type="domain" description="Major facilitator superfamily (MFS) profile" evidence="10">
    <location>
        <begin position="6"/>
        <end position="442"/>
    </location>
</feature>
<proteinExistence type="predicted"/>
<feature type="transmembrane region" description="Helical" evidence="9">
    <location>
        <begin position="59"/>
        <end position="79"/>
    </location>
</feature>
<feature type="transmembrane region" description="Helical" evidence="9">
    <location>
        <begin position="387"/>
        <end position="407"/>
    </location>
</feature>
<keyword evidence="6 9" id="KW-1133">Transmembrane helix</keyword>
<evidence type="ECO:0000313" key="12">
    <source>
        <dbReference type="Proteomes" id="UP001153709"/>
    </source>
</evidence>
<evidence type="ECO:0000256" key="2">
    <source>
        <dbReference type="ARBA" id="ARBA00022448"/>
    </source>
</evidence>
<name>A0A9N9T9W0_DIABA</name>
<dbReference type="GO" id="GO:0005886">
    <property type="term" value="C:plasma membrane"/>
    <property type="evidence" value="ECO:0007669"/>
    <property type="project" value="UniProtKB-SubCell"/>
</dbReference>
<reference evidence="11" key="1">
    <citation type="submission" date="2022-01" db="EMBL/GenBank/DDBJ databases">
        <authorList>
            <person name="King R."/>
        </authorList>
    </citation>
    <scope>NUCLEOTIDE SEQUENCE</scope>
</reference>
<dbReference type="InterPro" id="IPR036259">
    <property type="entry name" value="MFS_trans_sf"/>
</dbReference>
<evidence type="ECO:0000256" key="3">
    <source>
        <dbReference type="ARBA" id="ARBA00022475"/>
    </source>
</evidence>
<feature type="transmembrane region" description="Helical" evidence="9">
    <location>
        <begin position="145"/>
        <end position="164"/>
    </location>
</feature>
<feature type="transmembrane region" description="Helical" evidence="9">
    <location>
        <begin position="253"/>
        <end position="274"/>
    </location>
</feature>
<evidence type="ECO:0000256" key="6">
    <source>
        <dbReference type="ARBA" id="ARBA00022989"/>
    </source>
</evidence>
<dbReference type="SUPFAM" id="SSF103473">
    <property type="entry name" value="MFS general substrate transporter"/>
    <property type="match status" value="1"/>
</dbReference>
<evidence type="ECO:0000256" key="9">
    <source>
        <dbReference type="SAM" id="Phobius"/>
    </source>
</evidence>
<feature type="transmembrane region" description="Helical" evidence="9">
    <location>
        <begin position="317"/>
        <end position="339"/>
    </location>
</feature>
<keyword evidence="12" id="KW-1185">Reference proteome</keyword>
<accession>A0A9N9T9W0</accession>
<evidence type="ECO:0000313" key="11">
    <source>
        <dbReference type="EMBL" id="CAG9838910.1"/>
    </source>
</evidence>
<dbReference type="Gene3D" id="1.20.1250.20">
    <property type="entry name" value="MFS general substrate transporter like domains"/>
    <property type="match status" value="1"/>
</dbReference>
<evidence type="ECO:0000256" key="8">
    <source>
        <dbReference type="ARBA" id="ARBA00023180"/>
    </source>
</evidence>
<dbReference type="PRINTS" id="PR00171">
    <property type="entry name" value="SUGRTRNSPORT"/>
</dbReference>
<keyword evidence="2" id="KW-0813">Transport</keyword>
<feature type="transmembrane region" description="Helical" evidence="9">
    <location>
        <begin position="351"/>
        <end position="375"/>
    </location>
</feature>
<feature type="transmembrane region" description="Helical" evidence="9">
    <location>
        <begin position="7"/>
        <end position="31"/>
    </location>
</feature>
<dbReference type="OrthoDB" id="4142200at2759"/>
<dbReference type="PANTHER" id="PTHR48021:SF47">
    <property type="entry name" value="GH17672P"/>
    <property type="match status" value="1"/>
</dbReference>
<dbReference type="InterPro" id="IPR003663">
    <property type="entry name" value="Sugar/inositol_transpt"/>
</dbReference>
<protein>
    <recommendedName>
        <fullName evidence="10">Major facilitator superfamily (MFS) profile domain-containing protein</fullName>
    </recommendedName>
</protein>
<dbReference type="PROSITE" id="PS50850">
    <property type="entry name" value="MFS"/>
    <property type="match status" value="1"/>
</dbReference>
<dbReference type="Pfam" id="PF00083">
    <property type="entry name" value="Sugar_tr"/>
    <property type="match status" value="1"/>
</dbReference>